<dbReference type="AlphaFoldDB" id="A0AAW0CTB3"/>
<keyword evidence="2" id="KW-1185">Reference proteome</keyword>
<dbReference type="Proteomes" id="UP001362999">
    <property type="component" value="Unassembled WGS sequence"/>
</dbReference>
<comment type="caution">
    <text evidence="1">The sequence shown here is derived from an EMBL/GenBank/DDBJ whole genome shotgun (WGS) entry which is preliminary data.</text>
</comment>
<accession>A0AAW0CTB3</accession>
<evidence type="ECO:0000313" key="2">
    <source>
        <dbReference type="Proteomes" id="UP001362999"/>
    </source>
</evidence>
<name>A0AAW0CTB3_9AGAR</name>
<gene>
    <name evidence="1" type="ORF">R3P38DRAFT_3179832</name>
</gene>
<evidence type="ECO:0000313" key="1">
    <source>
        <dbReference type="EMBL" id="KAK7041220.1"/>
    </source>
</evidence>
<organism evidence="1 2">
    <name type="scientific">Favolaschia claudopus</name>
    <dbReference type="NCBI Taxonomy" id="2862362"/>
    <lineage>
        <taxon>Eukaryota</taxon>
        <taxon>Fungi</taxon>
        <taxon>Dikarya</taxon>
        <taxon>Basidiomycota</taxon>
        <taxon>Agaricomycotina</taxon>
        <taxon>Agaricomycetes</taxon>
        <taxon>Agaricomycetidae</taxon>
        <taxon>Agaricales</taxon>
        <taxon>Marasmiineae</taxon>
        <taxon>Mycenaceae</taxon>
        <taxon>Favolaschia</taxon>
    </lineage>
</organism>
<sequence>MDPAPMQSFARMISPEYGSKIAQNTFTLAPPSRLQTEAYRMESKVTIIIKYWVKDNQRPLPGFPRFHPKDCELMTSTLHLALATYAILKLDARLETSLEEQDEWLS</sequence>
<proteinExistence type="predicted"/>
<dbReference type="EMBL" id="JAWWNJ010000014">
    <property type="protein sequence ID" value="KAK7041220.1"/>
    <property type="molecule type" value="Genomic_DNA"/>
</dbReference>
<protein>
    <submittedName>
        <fullName evidence="1">Uncharacterized protein</fullName>
    </submittedName>
</protein>
<reference evidence="1 2" key="1">
    <citation type="journal article" date="2024" name="J Genomics">
        <title>Draft genome sequencing and assembly of Favolaschia claudopus CIRM-BRFM 2984 isolated from oak limbs.</title>
        <authorList>
            <person name="Navarro D."/>
            <person name="Drula E."/>
            <person name="Chaduli D."/>
            <person name="Cazenave R."/>
            <person name="Ahrendt S."/>
            <person name="Wang J."/>
            <person name="Lipzen A."/>
            <person name="Daum C."/>
            <person name="Barry K."/>
            <person name="Grigoriev I.V."/>
            <person name="Favel A."/>
            <person name="Rosso M.N."/>
            <person name="Martin F."/>
        </authorList>
    </citation>
    <scope>NUCLEOTIDE SEQUENCE [LARGE SCALE GENOMIC DNA]</scope>
    <source>
        <strain evidence="1 2">CIRM-BRFM 2984</strain>
    </source>
</reference>